<sequence length="89" mass="9738">MRPVELPRELKCSSLARPHCPDLEDVGTPTLRASKTIKMTFRKGATRHFTVFQSSAKAKTGSSYQNQAMLEIASNAIPPSIERHPGSDG</sequence>
<evidence type="ECO:0000313" key="2">
    <source>
        <dbReference type="Proteomes" id="UP000054477"/>
    </source>
</evidence>
<reference evidence="1 2" key="1">
    <citation type="submission" date="2014-04" db="EMBL/GenBank/DDBJ databases">
        <authorList>
            <consortium name="DOE Joint Genome Institute"/>
            <person name="Kuo A."/>
            <person name="Kohler A."/>
            <person name="Nagy L.G."/>
            <person name="Floudas D."/>
            <person name="Copeland A."/>
            <person name="Barry K.W."/>
            <person name="Cichocki N."/>
            <person name="Veneault-Fourrey C."/>
            <person name="LaButti K."/>
            <person name="Lindquist E.A."/>
            <person name="Lipzen A."/>
            <person name="Lundell T."/>
            <person name="Morin E."/>
            <person name="Murat C."/>
            <person name="Sun H."/>
            <person name="Tunlid A."/>
            <person name="Henrissat B."/>
            <person name="Grigoriev I.V."/>
            <person name="Hibbett D.S."/>
            <person name="Martin F."/>
            <person name="Nordberg H.P."/>
            <person name="Cantor M.N."/>
            <person name="Hua S.X."/>
        </authorList>
    </citation>
    <scope>NUCLEOTIDE SEQUENCE [LARGE SCALE GENOMIC DNA]</scope>
    <source>
        <strain evidence="1 2">LaAM-08-1</strain>
    </source>
</reference>
<dbReference type="HOGENOM" id="CLU_2455098_0_0_1"/>
<gene>
    <name evidence="1" type="ORF">K443DRAFT_552669</name>
</gene>
<dbReference type="EMBL" id="KN838603">
    <property type="protein sequence ID" value="KIK01679.1"/>
    <property type="molecule type" value="Genomic_DNA"/>
</dbReference>
<protein>
    <submittedName>
        <fullName evidence="1">Uncharacterized protein</fullName>
    </submittedName>
</protein>
<dbReference type="AlphaFoldDB" id="A0A0C9XJL3"/>
<keyword evidence="2" id="KW-1185">Reference proteome</keyword>
<evidence type="ECO:0000313" key="1">
    <source>
        <dbReference type="EMBL" id="KIK01679.1"/>
    </source>
</evidence>
<dbReference type="Proteomes" id="UP000054477">
    <property type="component" value="Unassembled WGS sequence"/>
</dbReference>
<proteinExistence type="predicted"/>
<accession>A0A0C9XJL3</accession>
<reference evidence="2" key="2">
    <citation type="submission" date="2015-01" db="EMBL/GenBank/DDBJ databases">
        <title>Evolutionary Origins and Diversification of the Mycorrhizal Mutualists.</title>
        <authorList>
            <consortium name="DOE Joint Genome Institute"/>
            <consortium name="Mycorrhizal Genomics Consortium"/>
            <person name="Kohler A."/>
            <person name="Kuo A."/>
            <person name="Nagy L.G."/>
            <person name="Floudas D."/>
            <person name="Copeland A."/>
            <person name="Barry K.W."/>
            <person name="Cichocki N."/>
            <person name="Veneault-Fourrey C."/>
            <person name="LaButti K."/>
            <person name="Lindquist E.A."/>
            <person name="Lipzen A."/>
            <person name="Lundell T."/>
            <person name="Morin E."/>
            <person name="Murat C."/>
            <person name="Riley R."/>
            <person name="Ohm R."/>
            <person name="Sun H."/>
            <person name="Tunlid A."/>
            <person name="Henrissat B."/>
            <person name="Grigoriev I.V."/>
            <person name="Hibbett D.S."/>
            <person name="Martin F."/>
        </authorList>
    </citation>
    <scope>NUCLEOTIDE SEQUENCE [LARGE SCALE GENOMIC DNA]</scope>
    <source>
        <strain evidence="2">LaAM-08-1</strain>
    </source>
</reference>
<organism evidence="1 2">
    <name type="scientific">Laccaria amethystina LaAM-08-1</name>
    <dbReference type="NCBI Taxonomy" id="1095629"/>
    <lineage>
        <taxon>Eukaryota</taxon>
        <taxon>Fungi</taxon>
        <taxon>Dikarya</taxon>
        <taxon>Basidiomycota</taxon>
        <taxon>Agaricomycotina</taxon>
        <taxon>Agaricomycetes</taxon>
        <taxon>Agaricomycetidae</taxon>
        <taxon>Agaricales</taxon>
        <taxon>Agaricineae</taxon>
        <taxon>Hydnangiaceae</taxon>
        <taxon>Laccaria</taxon>
    </lineage>
</organism>
<name>A0A0C9XJL3_9AGAR</name>